<gene>
    <name evidence="4" type="ORF">SNE40_008145</name>
</gene>
<dbReference type="InterPro" id="IPR001304">
    <property type="entry name" value="C-type_lectin-like"/>
</dbReference>
<keyword evidence="5" id="KW-1185">Reference proteome</keyword>
<evidence type="ECO:0000256" key="2">
    <source>
        <dbReference type="SAM" id="SignalP"/>
    </source>
</evidence>
<feature type="domain" description="C-type lectin" evidence="3">
    <location>
        <begin position="133"/>
        <end position="245"/>
    </location>
</feature>
<sequence>MNCATLLTVLCVNGVASILWTKVTDMDGQLVTNESQKFQASKIKCALECTINSECVSFFYDSTLGICYFHEQIYNEYTSSTTANTVYYTSTSKGTSQAVSTAITSETPPPPGKTTSPETSTPSFVCPWSYSTAGGMCFRVNNIWSTWLDARATCKTEYGDLIILDNQQKIDAIAPYTTAGIYQIGIHHIQNNGDFEFVDGRNQNDVVFTRWASSQPDSGPDACGRLKNWQWDDGLCVSSRKFICEIK</sequence>
<dbReference type="SUPFAM" id="SSF56436">
    <property type="entry name" value="C-type lectin-like"/>
    <property type="match status" value="1"/>
</dbReference>
<dbReference type="Gene3D" id="3.10.100.10">
    <property type="entry name" value="Mannose-Binding Protein A, subunit A"/>
    <property type="match status" value="1"/>
</dbReference>
<comment type="caution">
    <text evidence="4">The sequence shown here is derived from an EMBL/GenBank/DDBJ whole genome shotgun (WGS) entry which is preliminary data.</text>
</comment>
<feature type="chain" id="PRO_5042898072" description="C-type lectin domain-containing protein" evidence="2">
    <location>
        <begin position="18"/>
        <end position="247"/>
    </location>
</feature>
<dbReference type="Pfam" id="PF00059">
    <property type="entry name" value="Lectin_C"/>
    <property type="match status" value="1"/>
</dbReference>
<organism evidence="4 5">
    <name type="scientific">Patella caerulea</name>
    <name type="common">Rayed Mediterranean limpet</name>
    <dbReference type="NCBI Taxonomy" id="87958"/>
    <lineage>
        <taxon>Eukaryota</taxon>
        <taxon>Metazoa</taxon>
        <taxon>Spiralia</taxon>
        <taxon>Lophotrochozoa</taxon>
        <taxon>Mollusca</taxon>
        <taxon>Gastropoda</taxon>
        <taxon>Patellogastropoda</taxon>
        <taxon>Patelloidea</taxon>
        <taxon>Patellidae</taxon>
        <taxon>Patella</taxon>
    </lineage>
</organism>
<dbReference type="CDD" id="cd00037">
    <property type="entry name" value="CLECT"/>
    <property type="match status" value="1"/>
</dbReference>
<evidence type="ECO:0000313" key="4">
    <source>
        <dbReference type="EMBL" id="KAK6186030.1"/>
    </source>
</evidence>
<dbReference type="InterPro" id="IPR016187">
    <property type="entry name" value="CTDL_fold"/>
</dbReference>
<dbReference type="EMBL" id="JAZGQO010000006">
    <property type="protein sequence ID" value="KAK6186030.1"/>
    <property type="molecule type" value="Genomic_DNA"/>
</dbReference>
<dbReference type="PROSITE" id="PS50041">
    <property type="entry name" value="C_TYPE_LECTIN_2"/>
    <property type="match status" value="1"/>
</dbReference>
<evidence type="ECO:0000313" key="5">
    <source>
        <dbReference type="Proteomes" id="UP001347796"/>
    </source>
</evidence>
<evidence type="ECO:0000256" key="1">
    <source>
        <dbReference type="SAM" id="MobiDB-lite"/>
    </source>
</evidence>
<dbReference type="Proteomes" id="UP001347796">
    <property type="component" value="Unassembled WGS sequence"/>
</dbReference>
<dbReference type="SMART" id="SM00034">
    <property type="entry name" value="CLECT"/>
    <property type="match status" value="1"/>
</dbReference>
<dbReference type="PANTHER" id="PTHR22803">
    <property type="entry name" value="MANNOSE, PHOSPHOLIPASE, LECTIN RECEPTOR RELATED"/>
    <property type="match status" value="1"/>
</dbReference>
<protein>
    <recommendedName>
        <fullName evidence="3">C-type lectin domain-containing protein</fullName>
    </recommendedName>
</protein>
<evidence type="ECO:0000259" key="3">
    <source>
        <dbReference type="PROSITE" id="PS50041"/>
    </source>
</evidence>
<proteinExistence type="predicted"/>
<dbReference type="InterPro" id="IPR016186">
    <property type="entry name" value="C-type_lectin-like/link_sf"/>
</dbReference>
<reference evidence="4 5" key="1">
    <citation type="submission" date="2024-01" db="EMBL/GenBank/DDBJ databases">
        <title>The genome of the rayed Mediterranean limpet Patella caerulea (Linnaeus, 1758).</title>
        <authorList>
            <person name="Anh-Thu Weber A."/>
            <person name="Halstead-Nussloch G."/>
        </authorList>
    </citation>
    <scope>NUCLEOTIDE SEQUENCE [LARGE SCALE GENOMIC DNA]</scope>
    <source>
        <strain evidence="4">AATW-2023a</strain>
        <tissue evidence="4">Whole specimen</tissue>
    </source>
</reference>
<dbReference type="AlphaFoldDB" id="A0AAN8QA04"/>
<feature type="signal peptide" evidence="2">
    <location>
        <begin position="1"/>
        <end position="17"/>
    </location>
</feature>
<accession>A0AAN8QA04</accession>
<keyword evidence="2" id="KW-0732">Signal</keyword>
<feature type="region of interest" description="Disordered" evidence="1">
    <location>
        <begin position="99"/>
        <end position="121"/>
    </location>
</feature>
<dbReference type="InterPro" id="IPR050111">
    <property type="entry name" value="C-type_lectin/snaclec_domain"/>
</dbReference>
<name>A0AAN8QA04_PATCE</name>